<dbReference type="InterPro" id="IPR003953">
    <property type="entry name" value="FAD-dep_OxRdtase_2_FAD-bd"/>
</dbReference>
<dbReference type="EMBL" id="FMWL01000006">
    <property type="protein sequence ID" value="SCZ79243.1"/>
    <property type="molecule type" value="Genomic_DNA"/>
</dbReference>
<evidence type="ECO:0000256" key="2">
    <source>
        <dbReference type="ARBA" id="ARBA00004950"/>
    </source>
</evidence>
<reference evidence="14 15" key="1">
    <citation type="submission" date="2016-10" db="EMBL/GenBank/DDBJ databases">
        <authorList>
            <person name="de Groot N.N."/>
        </authorList>
    </citation>
    <scope>NUCLEOTIDE SEQUENCE [LARGE SCALE GENOMIC DNA]</scope>
    <source>
        <strain evidence="14 15">DSM 2784</strain>
    </source>
</reference>
<comment type="cofactor">
    <cofactor evidence="1 12">
        <name>FAD</name>
        <dbReference type="ChEBI" id="CHEBI:57692"/>
    </cofactor>
</comment>
<evidence type="ECO:0000256" key="12">
    <source>
        <dbReference type="RuleBase" id="RU362049"/>
    </source>
</evidence>
<dbReference type="PANTHER" id="PTHR42716:SF2">
    <property type="entry name" value="L-ASPARTATE OXIDASE, CHLOROPLASTIC"/>
    <property type="match status" value="1"/>
</dbReference>
<organism evidence="14 15">
    <name type="scientific">Acidaminobacter hydrogenoformans DSM 2784</name>
    <dbReference type="NCBI Taxonomy" id="1120920"/>
    <lineage>
        <taxon>Bacteria</taxon>
        <taxon>Bacillati</taxon>
        <taxon>Bacillota</taxon>
        <taxon>Clostridia</taxon>
        <taxon>Peptostreptococcales</taxon>
        <taxon>Acidaminobacteraceae</taxon>
        <taxon>Acidaminobacter</taxon>
    </lineage>
</organism>
<dbReference type="Gene3D" id="3.50.50.60">
    <property type="entry name" value="FAD/NAD(P)-binding domain"/>
    <property type="match status" value="1"/>
</dbReference>
<dbReference type="UniPathway" id="UPA00253">
    <property type="reaction ID" value="UER00326"/>
</dbReference>
<evidence type="ECO:0000256" key="1">
    <source>
        <dbReference type="ARBA" id="ARBA00001974"/>
    </source>
</evidence>
<name>A0A1G5RYW3_9FIRM</name>
<dbReference type="EC" id="1.4.3.16" evidence="4 11"/>
<dbReference type="GO" id="GO:0034628">
    <property type="term" value="P:'de novo' NAD+ biosynthetic process from L-aspartate"/>
    <property type="evidence" value="ECO:0007669"/>
    <property type="project" value="TreeGrafter"/>
</dbReference>
<dbReference type="InterPro" id="IPR005288">
    <property type="entry name" value="NadB"/>
</dbReference>
<dbReference type="RefSeq" id="WP_092590438.1">
    <property type="nucleotide sequence ID" value="NZ_FMWL01000006.1"/>
</dbReference>
<dbReference type="GO" id="GO:0033765">
    <property type="term" value="F:steroid dehydrogenase activity, acting on the CH-CH group of donors"/>
    <property type="evidence" value="ECO:0007669"/>
    <property type="project" value="UniProtKB-ARBA"/>
</dbReference>
<dbReference type="InterPro" id="IPR036188">
    <property type="entry name" value="FAD/NAD-bd_sf"/>
</dbReference>
<dbReference type="SUPFAM" id="SSF56425">
    <property type="entry name" value="Succinate dehydrogenase/fumarate reductase flavoprotein, catalytic domain"/>
    <property type="match status" value="1"/>
</dbReference>
<evidence type="ECO:0000256" key="7">
    <source>
        <dbReference type="ARBA" id="ARBA00022642"/>
    </source>
</evidence>
<evidence type="ECO:0000256" key="4">
    <source>
        <dbReference type="ARBA" id="ARBA00012173"/>
    </source>
</evidence>
<dbReference type="STRING" id="1120920.SAMN03080599_01666"/>
<evidence type="ECO:0000313" key="14">
    <source>
        <dbReference type="EMBL" id="SCZ79243.1"/>
    </source>
</evidence>
<keyword evidence="15" id="KW-1185">Reference proteome</keyword>
<evidence type="ECO:0000256" key="8">
    <source>
        <dbReference type="ARBA" id="ARBA00022827"/>
    </source>
</evidence>
<accession>A0A1G5RYW3</accession>
<gene>
    <name evidence="14" type="ORF">SAMN03080599_01666</name>
</gene>
<evidence type="ECO:0000256" key="5">
    <source>
        <dbReference type="ARBA" id="ARBA00021901"/>
    </source>
</evidence>
<evidence type="ECO:0000313" key="15">
    <source>
        <dbReference type="Proteomes" id="UP000199208"/>
    </source>
</evidence>
<protein>
    <recommendedName>
        <fullName evidence="5 11">L-aspartate oxidase</fullName>
        <ecNumber evidence="4 11">1.4.3.16</ecNumber>
    </recommendedName>
</protein>
<keyword evidence="7 12" id="KW-0662">Pyridine nucleotide biosynthesis</keyword>
<evidence type="ECO:0000256" key="6">
    <source>
        <dbReference type="ARBA" id="ARBA00022630"/>
    </source>
</evidence>
<keyword evidence="8 12" id="KW-0274">FAD</keyword>
<evidence type="ECO:0000256" key="3">
    <source>
        <dbReference type="ARBA" id="ARBA00008562"/>
    </source>
</evidence>
<proteinExistence type="inferred from homology"/>
<comment type="pathway">
    <text evidence="2 12">Cofactor biosynthesis; NAD(+) biosynthesis; iminoaspartate from L-aspartate (oxidase route): step 1/1.</text>
</comment>
<comment type="function">
    <text evidence="12">Catalyzes the oxidation of L-aspartate to iminoaspartate.</text>
</comment>
<evidence type="ECO:0000256" key="10">
    <source>
        <dbReference type="ARBA" id="ARBA00048305"/>
    </source>
</evidence>
<evidence type="ECO:0000256" key="11">
    <source>
        <dbReference type="NCBIfam" id="TIGR00551"/>
    </source>
</evidence>
<dbReference type="PANTHER" id="PTHR42716">
    <property type="entry name" value="L-ASPARTATE OXIDASE"/>
    <property type="match status" value="1"/>
</dbReference>
<dbReference type="Pfam" id="PF00890">
    <property type="entry name" value="FAD_binding_2"/>
    <property type="match status" value="1"/>
</dbReference>
<evidence type="ECO:0000259" key="13">
    <source>
        <dbReference type="Pfam" id="PF00890"/>
    </source>
</evidence>
<dbReference type="OrthoDB" id="9806724at2"/>
<dbReference type="FunFam" id="3.90.700.10:FF:000002">
    <property type="entry name" value="L-aspartate oxidase"/>
    <property type="match status" value="1"/>
</dbReference>
<evidence type="ECO:0000256" key="9">
    <source>
        <dbReference type="ARBA" id="ARBA00023002"/>
    </source>
</evidence>
<feature type="domain" description="FAD-dependent oxidoreductase 2 FAD-binding" evidence="13">
    <location>
        <begin position="19"/>
        <end position="384"/>
    </location>
</feature>
<keyword evidence="6 12" id="KW-0285">Flavoprotein</keyword>
<comment type="catalytic activity">
    <reaction evidence="10">
        <text>L-aspartate + O2 = iminosuccinate + H2O2</text>
        <dbReference type="Rhea" id="RHEA:25876"/>
        <dbReference type="ChEBI" id="CHEBI:15379"/>
        <dbReference type="ChEBI" id="CHEBI:16240"/>
        <dbReference type="ChEBI" id="CHEBI:29991"/>
        <dbReference type="ChEBI" id="CHEBI:77875"/>
        <dbReference type="EC" id="1.4.3.16"/>
    </reaction>
    <physiologicalReaction direction="left-to-right" evidence="10">
        <dbReference type="Rhea" id="RHEA:25877"/>
    </physiologicalReaction>
</comment>
<sequence>MIRRYLTEVVLDEASPYYDVVIIGAGVSGLYLAAGLPRHYKALVLSKDSLSVCNSQLAQGGVALTLNGELSGHIEDTLAAGAYVNDLRVVKAMISESESVLSRLIVYGVDFDKNEGNELNMTMEGGHKKRRIVHSRDTTGMALMEALIRQVEDRENLDVLEHAFAVDLISDDYGILGVSYWMNGEMHCVASNTVVLATGGIGGWFSRTTNAPVVTGDGLAMALRAGVPLRDAAYIQYHPTAFKLKAGGYFLISEAVRGEGGFLINSDGKRFMKGLHPLMELAPRDVVAKAIHDQMCAGSKVFVDVRHLSAGFFETRFPNIHKVCVENGIDPRVTPIPVEPVEHYHMGGVMADSVGSTAIKGLFVTGETAGTGFHGANRLASNSLLECMALSERILRTLDVEAPKRRILANYKASPKTNASSGQAGISKFALCEIFDSALPLVKHSEVLEAALKKIKASFDEIEEAPLSEPKAFEVYNGLQVAKALILDALTIKTSIGSFVIE</sequence>
<dbReference type="InterPro" id="IPR027477">
    <property type="entry name" value="Succ_DH/fumarate_Rdtase_cat_sf"/>
</dbReference>
<comment type="subcellular location">
    <subcellularLocation>
        <location evidence="12">Cytoplasm</location>
    </subcellularLocation>
</comment>
<dbReference type="Gene3D" id="3.90.700.10">
    <property type="entry name" value="Succinate dehydrogenase/fumarate reductase flavoprotein, catalytic domain"/>
    <property type="match status" value="1"/>
</dbReference>
<keyword evidence="9 12" id="KW-0560">Oxidoreductase</keyword>
<dbReference type="GO" id="GO:0008734">
    <property type="term" value="F:L-aspartate oxidase activity"/>
    <property type="evidence" value="ECO:0007669"/>
    <property type="project" value="UniProtKB-UniRule"/>
</dbReference>
<dbReference type="SUPFAM" id="SSF51905">
    <property type="entry name" value="FAD/NAD(P)-binding domain"/>
    <property type="match status" value="1"/>
</dbReference>
<comment type="similarity">
    <text evidence="3 12">Belongs to the FAD-dependent oxidoreductase 2 family. NadB subfamily.</text>
</comment>
<dbReference type="NCBIfam" id="TIGR00551">
    <property type="entry name" value="nadB"/>
    <property type="match status" value="1"/>
</dbReference>
<dbReference type="GO" id="GO:0005737">
    <property type="term" value="C:cytoplasm"/>
    <property type="evidence" value="ECO:0007669"/>
    <property type="project" value="UniProtKB-SubCell"/>
</dbReference>
<dbReference type="AlphaFoldDB" id="A0A1G5RYW3"/>
<dbReference type="Proteomes" id="UP000199208">
    <property type="component" value="Unassembled WGS sequence"/>
</dbReference>